<evidence type="ECO:0000313" key="2">
    <source>
        <dbReference type="EMBL" id="KAJ4971072.1"/>
    </source>
</evidence>
<evidence type="ECO:0000313" key="3">
    <source>
        <dbReference type="Proteomes" id="UP001141806"/>
    </source>
</evidence>
<comment type="caution">
    <text evidence="2">The sequence shown here is derived from an EMBL/GenBank/DDBJ whole genome shotgun (WGS) entry which is preliminary data.</text>
</comment>
<dbReference type="Proteomes" id="UP001141806">
    <property type="component" value="Unassembled WGS sequence"/>
</dbReference>
<sequence>MVVNPHKQEEPKESENRGSAPMLQMTPEYVASLDLHWLPFPALTKKTKAPLQGLETEGKTSVIPKGLQRQKGGGLSVMIPMAASVIEWFKGVVCGYRGRRRRV</sequence>
<dbReference type="AlphaFoldDB" id="A0A9Q0KID2"/>
<gene>
    <name evidence="2" type="ORF">NE237_004171</name>
</gene>
<dbReference type="EMBL" id="JAMYWD010000005">
    <property type="protein sequence ID" value="KAJ4971072.1"/>
    <property type="molecule type" value="Genomic_DNA"/>
</dbReference>
<protein>
    <submittedName>
        <fullName evidence="2">Uncharacterized protein</fullName>
    </submittedName>
</protein>
<feature type="region of interest" description="Disordered" evidence="1">
    <location>
        <begin position="1"/>
        <end position="23"/>
    </location>
</feature>
<evidence type="ECO:0000256" key="1">
    <source>
        <dbReference type="SAM" id="MobiDB-lite"/>
    </source>
</evidence>
<organism evidence="2 3">
    <name type="scientific">Protea cynaroides</name>
    <dbReference type="NCBI Taxonomy" id="273540"/>
    <lineage>
        <taxon>Eukaryota</taxon>
        <taxon>Viridiplantae</taxon>
        <taxon>Streptophyta</taxon>
        <taxon>Embryophyta</taxon>
        <taxon>Tracheophyta</taxon>
        <taxon>Spermatophyta</taxon>
        <taxon>Magnoliopsida</taxon>
        <taxon>Proteales</taxon>
        <taxon>Proteaceae</taxon>
        <taxon>Protea</taxon>
    </lineage>
</organism>
<name>A0A9Q0KID2_9MAGN</name>
<accession>A0A9Q0KID2</accession>
<reference evidence="2" key="1">
    <citation type="journal article" date="2023" name="Plant J.">
        <title>The genome of the king protea, Protea cynaroides.</title>
        <authorList>
            <person name="Chang J."/>
            <person name="Duong T.A."/>
            <person name="Schoeman C."/>
            <person name="Ma X."/>
            <person name="Roodt D."/>
            <person name="Barker N."/>
            <person name="Li Z."/>
            <person name="Van de Peer Y."/>
            <person name="Mizrachi E."/>
        </authorList>
    </citation>
    <scope>NUCLEOTIDE SEQUENCE</scope>
    <source>
        <tissue evidence="2">Young leaves</tissue>
    </source>
</reference>
<feature type="compositionally biased region" description="Basic and acidic residues" evidence="1">
    <location>
        <begin position="1"/>
        <end position="16"/>
    </location>
</feature>
<keyword evidence="3" id="KW-1185">Reference proteome</keyword>
<proteinExistence type="predicted"/>